<name>A0A2T8FFR3_9ACTN</name>
<evidence type="ECO:0000313" key="3">
    <source>
        <dbReference type="Proteomes" id="UP000246018"/>
    </source>
</evidence>
<dbReference type="InterPro" id="IPR041581">
    <property type="entry name" value="Glyoxalase_6"/>
</dbReference>
<dbReference type="Gene3D" id="3.10.180.10">
    <property type="entry name" value="2,3-Dihydroxybiphenyl 1,2-Dioxygenase, domain 1"/>
    <property type="match status" value="1"/>
</dbReference>
<feature type="domain" description="Glyoxalase-like" evidence="1">
    <location>
        <begin position="5"/>
        <end position="102"/>
    </location>
</feature>
<dbReference type="OrthoDB" id="3823476at2"/>
<dbReference type="AlphaFoldDB" id="A0A2T8FFR3"/>
<organism evidence="2 3">
    <name type="scientific">Nocardioides gansuensis</name>
    <dbReference type="NCBI Taxonomy" id="2138300"/>
    <lineage>
        <taxon>Bacteria</taxon>
        <taxon>Bacillati</taxon>
        <taxon>Actinomycetota</taxon>
        <taxon>Actinomycetes</taxon>
        <taxon>Propionibacteriales</taxon>
        <taxon>Nocardioidaceae</taxon>
        <taxon>Nocardioides</taxon>
    </lineage>
</organism>
<evidence type="ECO:0000313" key="2">
    <source>
        <dbReference type="EMBL" id="PVG84535.1"/>
    </source>
</evidence>
<dbReference type="InterPro" id="IPR029068">
    <property type="entry name" value="Glyas_Bleomycin-R_OHBP_Dase"/>
</dbReference>
<evidence type="ECO:0000259" key="1">
    <source>
        <dbReference type="Pfam" id="PF18029"/>
    </source>
</evidence>
<dbReference type="PANTHER" id="PTHR35908">
    <property type="entry name" value="HYPOTHETICAL FUSION PROTEIN"/>
    <property type="match status" value="1"/>
</dbReference>
<proteinExistence type="predicted"/>
<comment type="caution">
    <text evidence="2">The sequence shown here is derived from an EMBL/GenBank/DDBJ whole genome shotgun (WGS) entry which is preliminary data.</text>
</comment>
<dbReference type="EMBL" id="QDGZ01000001">
    <property type="protein sequence ID" value="PVG84535.1"/>
    <property type="molecule type" value="Genomic_DNA"/>
</dbReference>
<keyword evidence="3" id="KW-1185">Reference proteome</keyword>
<protein>
    <recommendedName>
        <fullName evidence="1">Glyoxalase-like domain-containing protein</fullName>
    </recommendedName>
</protein>
<dbReference type="PANTHER" id="PTHR35908:SF1">
    <property type="entry name" value="CONSERVED PROTEIN"/>
    <property type="match status" value="1"/>
</dbReference>
<accession>A0A2T8FFR3</accession>
<dbReference type="Pfam" id="PF18029">
    <property type="entry name" value="Glyoxalase_6"/>
    <property type="match status" value="1"/>
</dbReference>
<dbReference type="SUPFAM" id="SSF54593">
    <property type="entry name" value="Glyoxalase/Bleomycin resistance protein/Dihydroxybiphenyl dioxygenase"/>
    <property type="match status" value="1"/>
</dbReference>
<dbReference type="Proteomes" id="UP000246018">
    <property type="component" value="Unassembled WGS sequence"/>
</dbReference>
<dbReference type="RefSeq" id="WP_116570668.1">
    <property type="nucleotide sequence ID" value="NZ_QDGZ01000001.1"/>
</dbReference>
<sequence length="121" mass="13598">MRIELTLDCSDLDRMSQFWREAACFVVDGIIEGRYVSLGGHPVTLTLQRVDEPKTVKNRMHLDLLVDDLDAEVRRLEELGAVRLSAAAHEEFGQTWFVMADRRATSSAWPKAPEGPARDSG</sequence>
<gene>
    <name evidence="2" type="ORF">DDE18_02725</name>
</gene>
<reference evidence="2 3" key="1">
    <citation type="submission" date="2018-04" db="EMBL/GenBank/DDBJ databases">
        <title>Genome of Nocardioides gansuensis WSJ-1.</title>
        <authorList>
            <person name="Wu S."/>
            <person name="Wang G."/>
        </authorList>
    </citation>
    <scope>NUCLEOTIDE SEQUENCE [LARGE SCALE GENOMIC DNA]</scope>
    <source>
        <strain evidence="2 3">WSJ-1</strain>
    </source>
</reference>